<evidence type="ECO:0000256" key="3">
    <source>
        <dbReference type="ARBA" id="ARBA00009916"/>
    </source>
</evidence>
<evidence type="ECO:0000256" key="9">
    <source>
        <dbReference type="RuleBase" id="RU363058"/>
    </source>
</evidence>
<dbReference type="GO" id="GO:0005315">
    <property type="term" value="F:phosphate transmembrane transporter activity"/>
    <property type="evidence" value="ECO:0007669"/>
    <property type="project" value="InterPro"/>
</dbReference>
<dbReference type="AlphaFoldDB" id="A0A9E7NA00"/>
<organism evidence="10 11">
    <name type="scientific">Natronosalvus rutilus</name>
    <dbReference type="NCBI Taxonomy" id="2953753"/>
    <lineage>
        <taxon>Archaea</taxon>
        <taxon>Methanobacteriati</taxon>
        <taxon>Methanobacteriota</taxon>
        <taxon>Stenosarchaea group</taxon>
        <taxon>Halobacteria</taxon>
        <taxon>Halobacteriales</taxon>
        <taxon>Natrialbaceae</taxon>
        <taxon>Natronosalvus</taxon>
    </lineage>
</organism>
<keyword evidence="6 9" id="KW-0812">Transmembrane</keyword>
<feature type="transmembrane region" description="Helical" evidence="9">
    <location>
        <begin position="44"/>
        <end position="63"/>
    </location>
</feature>
<keyword evidence="4 9" id="KW-0813">Transport</keyword>
<dbReference type="GO" id="GO:0016020">
    <property type="term" value="C:membrane"/>
    <property type="evidence" value="ECO:0007669"/>
    <property type="project" value="UniProtKB-SubCell"/>
</dbReference>
<protein>
    <recommendedName>
        <fullName evidence="9">Phosphate transporter</fullName>
    </recommendedName>
</protein>
<proteinExistence type="inferred from homology"/>
<reference evidence="10" key="1">
    <citation type="submission" date="2022-06" db="EMBL/GenBank/DDBJ databases">
        <title>Diverse halophilic archaea isolated from saline environments.</title>
        <authorList>
            <person name="Cui H.-L."/>
        </authorList>
    </citation>
    <scope>NUCLEOTIDE SEQUENCE</scope>
    <source>
        <strain evidence="10">WLHS1</strain>
    </source>
</reference>
<dbReference type="EMBL" id="CP100355">
    <property type="protein sequence ID" value="UTF53088.1"/>
    <property type="molecule type" value="Genomic_DNA"/>
</dbReference>
<dbReference type="Pfam" id="PF01384">
    <property type="entry name" value="PHO4"/>
    <property type="match status" value="1"/>
</dbReference>
<keyword evidence="11" id="KW-1185">Reference proteome</keyword>
<evidence type="ECO:0000256" key="2">
    <source>
        <dbReference type="ARBA" id="ARBA00004141"/>
    </source>
</evidence>
<dbReference type="KEGG" id="sawl:NGM29_15105"/>
<comment type="subcellular location">
    <subcellularLocation>
        <location evidence="2 9">Membrane</location>
        <topology evidence="2 9">Multi-pass membrane protein</topology>
    </subcellularLocation>
</comment>
<dbReference type="GeneID" id="73291401"/>
<evidence type="ECO:0000256" key="6">
    <source>
        <dbReference type="ARBA" id="ARBA00022692"/>
    </source>
</evidence>
<dbReference type="GO" id="GO:0035435">
    <property type="term" value="P:phosphate ion transmembrane transport"/>
    <property type="evidence" value="ECO:0007669"/>
    <property type="project" value="TreeGrafter"/>
</dbReference>
<name>A0A9E7NA00_9EURY</name>
<evidence type="ECO:0000313" key="10">
    <source>
        <dbReference type="EMBL" id="UTF53088.1"/>
    </source>
</evidence>
<dbReference type="Proteomes" id="UP001056855">
    <property type="component" value="Chromosome"/>
</dbReference>
<keyword evidence="7 9" id="KW-1133">Transmembrane helix</keyword>
<keyword evidence="5 9" id="KW-0592">Phosphate transport</keyword>
<feature type="transmembrane region" description="Helical" evidence="9">
    <location>
        <begin position="268"/>
        <end position="301"/>
    </location>
</feature>
<dbReference type="InterPro" id="IPR001204">
    <property type="entry name" value="Phos_transporter"/>
</dbReference>
<evidence type="ECO:0000256" key="5">
    <source>
        <dbReference type="ARBA" id="ARBA00022592"/>
    </source>
</evidence>
<comment type="similarity">
    <text evidence="3 9">Belongs to the inorganic phosphate transporter (PiT) (TC 2.A.20) family.</text>
</comment>
<evidence type="ECO:0000256" key="8">
    <source>
        <dbReference type="ARBA" id="ARBA00023136"/>
    </source>
</evidence>
<keyword evidence="8 9" id="KW-0472">Membrane</keyword>
<evidence type="ECO:0000313" key="11">
    <source>
        <dbReference type="Proteomes" id="UP001056855"/>
    </source>
</evidence>
<comment type="function">
    <text evidence="1">Potential transporter for phosphate.</text>
</comment>
<sequence length="381" mass="39191">MPELLLIFTILIAVFVGFNIGGSTTAPAFGPAVGASLVPKVVAGGLMAVFFGLGAATIGRRVVDTLGQQLLNDSSLFTLESSIVILGLIGIVLFAGNRTGVPASTSMTTVGAIAGLGMASGELQWATMREIVFWWTIAPIAGFAVSVAIGYFYYQRFDDWISESSSNEPLFAVDRSGTIPSMTVTSSQRDELLAGGVVVVVGCLMAFSSGTSNIANIVAPLIGGDVLDMPVGIVLGSIAVALGALTIARRTLETLGNDIVKLPLPAALVASTVSAAIIITLSLLGIPASFVIVATVSIAGLGWSRTLRVDDDSGGRKRGPVGDGGLDPAEVRGTIASKDDSSESELEFDPFESARVLTLQHVIPVVATVGAYAVFSVAPVY</sequence>
<feature type="transmembrane region" description="Helical" evidence="9">
    <location>
        <begin position="75"/>
        <end position="95"/>
    </location>
</feature>
<evidence type="ECO:0000256" key="1">
    <source>
        <dbReference type="ARBA" id="ARBA00001981"/>
    </source>
</evidence>
<feature type="transmembrane region" description="Helical" evidence="9">
    <location>
        <begin position="131"/>
        <end position="154"/>
    </location>
</feature>
<gene>
    <name evidence="10" type="ORF">NGM29_15105</name>
</gene>
<dbReference type="RefSeq" id="WP_254157236.1">
    <property type="nucleotide sequence ID" value="NZ_CP100355.1"/>
</dbReference>
<feature type="transmembrane region" description="Helical" evidence="9">
    <location>
        <begin position="192"/>
        <end position="214"/>
    </location>
</feature>
<accession>A0A9E7NA00</accession>
<evidence type="ECO:0000256" key="7">
    <source>
        <dbReference type="ARBA" id="ARBA00022989"/>
    </source>
</evidence>
<feature type="transmembrane region" description="Helical" evidence="9">
    <location>
        <begin position="226"/>
        <end position="248"/>
    </location>
</feature>
<evidence type="ECO:0000256" key="4">
    <source>
        <dbReference type="ARBA" id="ARBA00022448"/>
    </source>
</evidence>
<dbReference type="PANTHER" id="PTHR11101:SF80">
    <property type="entry name" value="PHOSPHATE TRANSPORTER"/>
    <property type="match status" value="1"/>
</dbReference>
<dbReference type="PANTHER" id="PTHR11101">
    <property type="entry name" value="PHOSPHATE TRANSPORTER"/>
    <property type="match status" value="1"/>
</dbReference>